<dbReference type="Proteomes" id="UP000692954">
    <property type="component" value="Unassembled WGS sequence"/>
</dbReference>
<reference evidence="2" key="1">
    <citation type="submission" date="2021-01" db="EMBL/GenBank/DDBJ databases">
        <authorList>
            <consortium name="Genoscope - CEA"/>
            <person name="William W."/>
        </authorList>
    </citation>
    <scope>NUCLEOTIDE SEQUENCE</scope>
</reference>
<evidence type="ECO:0000313" key="3">
    <source>
        <dbReference type="Proteomes" id="UP000692954"/>
    </source>
</evidence>
<comment type="caution">
    <text evidence="2">The sequence shown here is derived from an EMBL/GenBank/DDBJ whole genome shotgun (WGS) entry which is preliminary data.</text>
</comment>
<organism evidence="2 3">
    <name type="scientific">Paramecium sonneborni</name>
    <dbReference type="NCBI Taxonomy" id="65129"/>
    <lineage>
        <taxon>Eukaryota</taxon>
        <taxon>Sar</taxon>
        <taxon>Alveolata</taxon>
        <taxon>Ciliophora</taxon>
        <taxon>Intramacronucleata</taxon>
        <taxon>Oligohymenophorea</taxon>
        <taxon>Peniculida</taxon>
        <taxon>Parameciidae</taxon>
        <taxon>Paramecium</taxon>
    </lineage>
</organism>
<proteinExistence type="predicted"/>
<feature type="region of interest" description="Disordered" evidence="1">
    <location>
        <begin position="161"/>
        <end position="184"/>
    </location>
</feature>
<evidence type="ECO:0000313" key="2">
    <source>
        <dbReference type="EMBL" id="CAD8079077.1"/>
    </source>
</evidence>
<accession>A0A8S1MF81</accession>
<dbReference type="AlphaFoldDB" id="A0A8S1MF81"/>
<sequence>MQQQPSLFFQCQLYVAELSQPISLIEFTSEDLSNKLSSEQISQISEQKPKKSLKNDKINPYKSNWANSLLNKHFKVEVTCQGSKWIIKKVNEDEPSKSMVSCLPNLPKSIQSQGKLFSDTASKLTKKRLNKFIADQHRQYALTPNEVITQSNSSLPHLNINKNENNYHNLNNNHNHNSDNKKNNNNIDIIKIRLNSESPKQMPIFDINFIKKLQQFIA</sequence>
<feature type="compositionally biased region" description="Low complexity" evidence="1">
    <location>
        <begin position="161"/>
        <end position="175"/>
    </location>
</feature>
<name>A0A8S1MF81_9CILI</name>
<dbReference type="OrthoDB" id="316719at2759"/>
<protein>
    <submittedName>
        <fullName evidence="2">Uncharacterized protein</fullName>
    </submittedName>
</protein>
<gene>
    <name evidence="2" type="ORF">PSON_ATCC_30995.1.T0380270</name>
</gene>
<dbReference type="EMBL" id="CAJJDN010000038">
    <property type="protein sequence ID" value="CAD8079077.1"/>
    <property type="molecule type" value="Genomic_DNA"/>
</dbReference>
<keyword evidence="3" id="KW-1185">Reference proteome</keyword>
<evidence type="ECO:0000256" key="1">
    <source>
        <dbReference type="SAM" id="MobiDB-lite"/>
    </source>
</evidence>